<dbReference type="Proteomes" id="UP000199159">
    <property type="component" value="Unassembled WGS sequence"/>
</dbReference>
<reference evidence="3" key="1">
    <citation type="submission" date="2016-10" db="EMBL/GenBank/DDBJ databases">
        <authorList>
            <person name="Varghese N."/>
            <person name="Submissions S."/>
        </authorList>
    </citation>
    <scope>NUCLEOTIDE SEQUENCE [LARGE SCALE GENOMIC DNA]</scope>
    <source>
        <strain evidence="3">IBRC-M10078</strain>
    </source>
</reference>
<keyword evidence="3" id="KW-1185">Reference proteome</keyword>
<keyword evidence="1" id="KW-0472">Membrane</keyword>
<keyword evidence="1" id="KW-0812">Transmembrane</keyword>
<dbReference type="STRING" id="930152.SAMN05216565_11130"/>
<protein>
    <recommendedName>
        <fullName evidence="4">YpfB family protein</fullName>
    </recommendedName>
</protein>
<dbReference type="AlphaFoldDB" id="A0A1H0WFG0"/>
<accession>A0A1H0WFG0</accession>
<evidence type="ECO:0000313" key="3">
    <source>
        <dbReference type="Proteomes" id="UP000199159"/>
    </source>
</evidence>
<evidence type="ECO:0000313" key="2">
    <source>
        <dbReference type="EMBL" id="SDP89472.1"/>
    </source>
</evidence>
<dbReference type="Pfam" id="PF17313">
    <property type="entry name" value="DUF5359"/>
    <property type="match status" value="1"/>
</dbReference>
<keyword evidence="1" id="KW-1133">Transmembrane helix</keyword>
<organism evidence="2 3">
    <name type="scientific">Litchfieldia salsa</name>
    <dbReference type="NCBI Taxonomy" id="930152"/>
    <lineage>
        <taxon>Bacteria</taxon>
        <taxon>Bacillati</taxon>
        <taxon>Bacillota</taxon>
        <taxon>Bacilli</taxon>
        <taxon>Bacillales</taxon>
        <taxon>Bacillaceae</taxon>
        <taxon>Litchfieldia</taxon>
    </lineage>
</organism>
<dbReference type="InterPro" id="IPR035281">
    <property type="entry name" value="DUF5359"/>
</dbReference>
<dbReference type="RefSeq" id="WP_175490373.1">
    <property type="nucleotide sequence ID" value="NZ_FNJU01000011.1"/>
</dbReference>
<evidence type="ECO:0008006" key="4">
    <source>
        <dbReference type="Google" id="ProtNLM"/>
    </source>
</evidence>
<gene>
    <name evidence="2" type="ORF">SAMN05216565_11130</name>
</gene>
<name>A0A1H0WFG0_9BACI</name>
<evidence type="ECO:0000256" key="1">
    <source>
        <dbReference type="SAM" id="Phobius"/>
    </source>
</evidence>
<sequence>MKRFEKILIKLIIIQLVSLIIAQGLLLYTPISPYLTKMVDYEGVNKSEATQTIETFFHNK</sequence>
<feature type="transmembrane region" description="Helical" evidence="1">
    <location>
        <begin position="7"/>
        <end position="28"/>
    </location>
</feature>
<proteinExistence type="predicted"/>
<dbReference type="EMBL" id="FNJU01000011">
    <property type="protein sequence ID" value="SDP89472.1"/>
    <property type="molecule type" value="Genomic_DNA"/>
</dbReference>